<dbReference type="eggNOG" id="ENOG5032VHN">
    <property type="taxonomic scope" value="Bacteria"/>
</dbReference>
<gene>
    <name evidence="1" type="ordered locus">Mlg_2311</name>
</gene>
<organism evidence="1 2">
    <name type="scientific">Alkalilimnicola ehrlichii (strain ATCC BAA-1101 / DSM 17681 / MLHE-1)</name>
    <dbReference type="NCBI Taxonomy" id="187272"/>
    <lineage>
        <taxon>Bacteria</taxon>
        <taxon>Pseudomonadati</taxon>
        <taxon>Pseudomonadota</taxon>
        <taxon>Gammaproteobacteria</taxon>
        <taxon>Chromatiales</taxon>
        <taxon>Ectothiorhodospiraceae</taxon>
        <taxon>Alkalilimnicola</taxon>
    </lineage>
</organism>
<dbReference type="EMBL" id="CP000453">
    <property type="protein sequence ID" value="ABI57651.1"/>
    <property type="molecule type" value="Genomic_DNA"/>
</dbReference>
<evidence type="ECO:0000313" key="1">
    <source>
        <dbReference type="EMBL" id="ABI57651.1"/>
    </source>
</evidence>
<sequence>MRTRARPKRNSKRRLHPELTVERRRALAQCVKYVGSPLHKRNPGDFGLTPPVAARPGKSLCDDVSIFERDKAQVLLREGVQAGLVSRDADEGFPRHIWMVHEGRVIEARCDNMEAGTYHGYPLEADDPMADAVKREWSRRQAE</sequence>
<protein>
    <submittedName>
        <fullName evidence="1">Uncharacterized protein</fullName>
    </submittedName>
</protein>
<dbReference type="HOGENOM" id="CLU_148534_0_0_6"/>
<keyword evidence="2" id="KW-1185">Reference proteome</keyword>
<proteinExistence type="predicted"/>
<evidence type="ECO:0000313" key="2">
    <source>
        <dbReference type="Proteomes" id="UP000001962"/>
    </source>
</evidence>
<dbReference type="Proteomes" id="UP000001962">
    <property type="component" value="Chromosome"/>
</dbReference>
<reference evidence="2" key="1">
    <citation type="submission" date="2006-08" db="EMBL/GenBank/DDBJ databases">
        <title>Complete sequence of Alkalilimnicola ehrilichei MLHE-1.</title>
        <authorList>
            <person name="Copeland A."/>
            <person name="Lucas S."/>
            <person name="Lapidus A."/>
            <person name="Barry K."/>
            <person name="Detter J.C."/>
            <person name="Glavina del Rio T."/>
            <person name="Hammon N."/>
            <person name="Israni S."/>
            <person name="Dalin E."/>
            <person name="Tice H."/>
            <person name="Pitluck S."/>
            <person name="Sims D."/>
            <person name="Brettin T."/>
            <person name="Bruce D."/>
            <person name="Han C."/>
            <person name="Tapia R."/>
            <person name="Gilna P."/>
            <person name="Schmutz J."/>
            <person name="Larimer F."/>
            <person name="Land M."/>
            <person name="Hauser L."/>
            <person name="Kyrpides N."/>
            <person name="Mikhailova N."/>
            <person name="Oremland R.S."/>
            <person name="Hoeft S.E."/>
            <person name="Switzer-Blum J."/>
            <person name="Kulp T."/>
            <person name="King G."/>
            <person name="Tabita R."/>
            <person name="Witte B."/>
            <person name="Santini J.M."/>
            <person name="Basu P."/>
            <person name="Hollibaugh J.T."/>
            <person name="Xie G."/>
            <person name="Stolz J.F."/>
            <person name="Richardson P."/>
        </authorList>
    </citation>
    <scope>NUCLEOTIDE SEQUENCE [LARGE SCALE GENOMIC DNA]</scope>
    <source>
        <strain evidence="2">ATCC BAA-1101 / DSM 17681 / MLHE-1</strain>
    </source>
</reference>
<name>Q0A686_ALKEH</name>
<dbReference type="AlphaFoldDB" id="Q0A686"/>
<dbReference type="RefSeq" id="WP_011630045.1">
    <property type="nucleotide sequence ID" value="NC_008340.1"/>
</dbReference>
<accession>Q0A686</accession>
<dbReference type="KEGG" id="aeh:Mlg_2311"/>